<dbReference type="OrthoDB" id="9815525at2"/>
<feature type="transmembrane region" description="Helical" evidence="6">
    <location>
        <begin position="45"/>
        <end position="65"/>
    </location>
</feature>
<feature type="transmembrane region" description="Helical" evidence="6">
    <location>
        <begin position="77"/>
        <end position="98"/>
    </location>
</feature>
<keyword evidence="3 6" id="KW-0812">Transmembrane</keyword>
<keyword evidence="8" id="KW-1185">Reference proteome</keyword>
<feature type="transmembrane region" description="Helical" evidence="6">
    <location>
        <begin position="312"/>
        <end position="336"/>
    </location>
</feature>
<evidence type="ECO:0000256" key="4">
    <source>
        <dbReference type="ARBA" id="ARBA00022989"/>
    </source>
</evidence>
<feature type="transmembrane region" description="Helical" evidence="6">
    <location>
        <begin position="288"/>
        <end position="306"/>
    </location>
</feature>
<evidence type="ECO:0000256" key="5">
    <source>
        <dbReference type="ARBA" id="ARBA00023136"/>
    </source>
</evidence>
<dbReference type="Proteomes" id="UP000326546">
    <property type="component" value="Chromosome"/>
</dbReference>
<dbReference type="Gene3D" id="1.20.1250.20">
    <property type="entry name" value="MFS general substrate transporter like domains"/>
    <property type="match status" value="1"/>
</dbReference>
<keyword evidence="4 6" id="KW-1133">Transmembrane helix</keyword>
<protein>
    <submittedName>
        <fullName evidence="7">MFS transporter</fullName>
    </submittedName>
</protein>
<dbReference type="Pfam" id="PF07690">
    <property type="entry name" value="MFS_1"/>
    <property type="match status" value="1"/>
</dbReference>
<evidence type="ECO:0000313" key="7">
    <source>
        <dbReference type="EMBL" id="QFG67438.1"/>
    </source>
</evidence>
<feature type="transmembrane region" description="Helical" evidence="6">
    <location>
        <begin position="225"/>
        <end position="247"/>
    </location>
</feature>
<accession>A0A5J6V1I2</accession>
<dbReference type="EMBL" id="CP044427">
    <property type="protein sequence ID" value="QFG67438.1"/>
    <property type="molecule type" value="Genomic_DNA"/>
</dbReference>
<dbReference type="CDD" id="cd06173">
    <property type="entry name" value="MFS_MefA_like"/>
    <property type="match status" value="1"/>
</dbReference>
<dbReference type="InterPro" id="IPR011701">
    <property type="entry name" value="MFS"/>
</dbReference>
<dbReference type="GO" id="GO:0022857">
    <property type="term" value="F:transmembrane transporter activity"/>
    <property type="evidence" value="ECO:0007669"/>
    <property type="project" value="InterPro"/>
</dbReference>
<dbReference type="PANTHER" id="PTHR23513">
    <property type="entry name" value="INTEGRAL MEMBRANE EFFLUX PROTEIN-RELATED"/>
    <property type="match status" value="1"/>
</dbReference>
<feature type="transmembrane region" description="Helical" evidence="6">
    <location>
        <begin position="382"/>
        <end position="401"/>
    </location>
</feature>
<comment type="subcellular location">
    <subcellularLocation>
        <location evidence="1">Cell membrane</location>
        <topology evidence="1">Multi-pass membrane protein</topology>
    </subcellularLocation>
</comment>
<keyword evidence="2" id="KW-1003">Cell membrane</keyword>
<proteinExistence type="predicted"/>
<dbReference type="InterPro" id="IPR036259">
    <property type="entry name" value="MFS_trans_sf"/>
</dbReference>
<organism evidence="7 8">
    <name type="scientific">Ornithinimicrobium pratense</name>
    <dbReference type="NCBI Taxonomy" id="2593973"/>
    <lineage>
        <taxon>Bacteria</taxon>
        <taxon>Bacillati</taxon>
        <taxon>Actinomycetota</taxon>
        <taxon>Actinomycetes</taxon>
        <taxon>Micrococcales</taxon>
        <taxon>Ornithinimicrobiaceae</taxon>
        <taxon>Ornithinimicrobium</taxon>
    </lineage>
</organism>
<sequence length="404" mass="42341">MVASTGLSEDFGRLWAAVATSQTGTGLATGAIPFIAVEVLRVSQLHLSVIVAFSALVAGVLALPVGPWVEHHRKRPVMIAADLTRAAALFSIPIAYLADVLTYAHLLTAATLTALGHVLNNTASSAHLKALVGVDQRTAAASWIDTTQWITATAGPPIGSSLLAAVGPTVTVTLNAIAFLASALGISRIRRPEPAPPPRAPDHHWRREVSTGWRFILGHPTLRPLFINAMVFGAMIAASSPLIMYLMLDDLGLPAWLFGLALGVPALGGLVGALLAPRLERLVSNRDGLMVVLGAARAVWLIPIAFAPPGLAGAAVIIVCDTLLLVCAGAFNPLFVAHRFAVIPDELMARVSAAWTITNRMIWPISITALGALATLSSTRAAIAAAGIGLLTSALWLPWHLRRS</sequence>
<evidence type="ECO:0000256" key="3">
    <source>
        <dbReference type="ARBA" id="ARBA00022692"/>
    </source>
</evidence>
<reference evidence="7 8" key="1">
    <citation type="submission" date="2019-09" db="EMBL/GenBank/DDBJ databases">
        <title>Serinicoccus pratensis sp. nov., isolated from meadow soil.</title>
        <authorList>
            <person name="Zhang W."/>
        </authorList>
    </citation>
    <scope>NUCLEOTIDE SEQUENCE [LARGE SCALE GENOMIC DNA]</scope>
    <source>
        <strain evidence="7 8">W204</strain>
    </source>
</reference>
<evidence type="ECO:0000256" key="2">
    <source>
        <dbReference type="ARBA" id="ARBA00022475"/>
    </source>
</evidence>
<dbReference type="KEGG" id="serw:FY030_00705"/>
<name>A0A5J6V1I2_9MICO</name>
<evidence type="ECO:0000256" key="1">
    <source>
        <dbReference type="ARBA" id="ARBA00004651"/>
    </source>
</evidence>
<evidence type="ECO:0000256" key="6">
    <source>
        <dbReference type="SAM" id="Phobius"/>
    </source>
</evidence>
<feature type="transmembrane region" description="Helical" evidence="6">
    <location>
        <begin position="357"/>
        <end position="376"/>
    </location>
</feature>
<dbReference type="SUPFAM" id="SSF103473">
    <property type="entry name" value="MFS general substrate transporter"/>
    <property type="match status" value="1"/>
</dbReference>
<dbReference type="AlphaFoldDB" id="A0A5J6V1I2"/>
<dbReference type="PANTHER" id="PTHR23513:SF6">
    <property type="entry name" value="MAJOR FACILITATOR SUPERFAMILY ASSOCIATED DOMAIN-CONTAINING PROTEIN"/>
    <property type="match status" value="1"/>
</dbReference>
<feature type="transmembrane region" description="Helical" evidence="6">
    <location>
        <begin position="162"/>
        <end position="186"/>
    </location>
</feature>
<keyword evidence="5 6" id="KW-0472">Membrane</keyword>
<feature type="transmembrane region" description="Helical" evidence="6">
    <location>
        <begin position="253"/>
        <end position="276"/>
    </location>
</feature>
<dbReference type="GO" id="GO:0005886">
    <property type="term" value="C:plasma membrane"/>
    <property type="evidence" value="ECO:0007669"/>
    <property type="project" value="UniProtKB-SubCell"/>
</dbReference>
<evidence type="ECO:0000313" key="8">
    <source>
        <dbReference type="Proteomes" id="UP000326546"/>
    </source>
</evidence>
<gene>
    <name evidence="7" type="ORF">FY030_00705</name>
</gene>